<evidence type="ECO:0000256" key="3">
    <source>
        <dbReference type="ARBA" id="ARBA00005189"/>
    </source>
</evidence>
<dbReference type="CDD" id="cd07989">
    <property type="entry name" value="LPLAT_AGPAT-like"/>
    <property type="match status" value="1"/>
</dbReference>
<evidence type="ECO:0000256" key="4">
    <source>
        <dbReference type="ARBA" id="ARBA00008655"/>
    </source>
</evidence>
<evidence type="ECO:0000256" key="2">
    <source>
        <dbReference type="ARBA" id="ARBA00004728"/>
    </source>
</evidence>
<dbReference type="InterPro" id="IPR004552">
    <property type="entry name" value="AGP_acyltrans"/>
</dbReference>
<keyword evidence="9" id="KW-0594">Phospholipid biosynthesis</keyword>
<keyword evidence="8 9" id="KW-0012">Acyltransferase</keyword>
<reference evidence="11" key="1">
    <citation type="journal article" date="2018" name="J. Ind. Microbiol. Biotechnol.">
        <title>Genome mining reveals uncommon alkylpyrones as type III PKS products from myxobacteria.</title>
        <authorList>
            <person name="Hug J.J."/>
            <person name="Panter F."/>
            <person name="Krug D."/>
            <person name="Muller R."/>
        </authorList>
    </citation>
    <scope>NUCLEOTIDE SEQUENCE</scope>
    <source>
        <strain evidence="11">SBSr021</strain>
    </source>
</reference>
<dbReference type="Pfam" id="PF01553">
    <property type="entry name" value="Acyltransferase"/>
    <property type="match status" value="1"/>
</dbReference>
<dbReference type="UniPathway" id="UPA00557">
    <property type="reaction ID" value="UER00613"/>
</dbReference>
<accession>A0A3S5GYM9</accession>
<organism evidence="11">
    <name type="scientific">Racemicystis crocea</name>
    <dbReference type="NCBI Taxonomy" id="1707966"/>
    <lineage>
        <taxon>Bacteria</taxon>
        <taxon>Pseudomonadati</taxon>
        <taxon>Myxococcota</taxon>
        <taxon>Polyangia</taxon>
        <taxon>Polyangiales</taxon>
        <taxon>Polyangiaceae</taxon>
    </lineage>
</organism>
<keyword evidence="9" id="KW-0444">Lipid biosynthesis</keyword>
<evidence type="ECO:0000256" key="1">
    <source>
        <dbReference type="ARBA" id="ARBA00001141"/>
    </source>
</evidence>
<keyword evidence="9" id="KW-1208">Phospholipid metabolism</keyword>
<dbReference type="PANTHER" id="PTHR10434:SF66">
    <property type="entry name" value="PHOSPHOLIPID_GLYCEROL ACYLTRANSFERASE DOMAIN-CONTAINING PROTEIN"/>
    <property type="match status" value="1"/>
</dbReference>
<evidence type="ECO:0000259" key="10">
    <source>
        <dbReference type="SMART" id="SM00563"/>
    </source>
</evidence>
<dbReference type="SMART" id="SM00563">
    <property type="entry name" value="PlsC"/>
    <property type="match status" value="1"/>
</dbReference>
<evidence type="ECO:0000256" key="7">
    <source>
        <dbReference type="ARBA" id="ARBA00022679"/>
    </source>
</evidence>
<comment type="catalytic activity">
    <reaction evidence="1 9">
        <text>a 1-acyl-sn-glycero-3-phosphate + an acyl-CoA = a 1,2-diacyl-sn-glycero-3-phosphate + CoA</text>
        <dbReference type="Rhea" id="RHEA:19709"/>
        <dbReference type="ChEBI" id="CHEBI:57287"/>
        <dbReference type="ChEBI" id="CHEBI:57970"/>
        <dbReference type="ChEBI" id="CHEBI:58342"/>
        <dbReference type="ChEBI" id="CHEBI:58608"/>
        <dbReference type="EC" id="2.3.1.51"/>
    </reaction>
</comment>
<feature type="domain" description="Phospholipid/glycerol acyltransferase" evidence="10">
    <location>
        <begin position="68"/>
        <end position="183"/>
    </location>
</feature>
<evidence type="ECO:0000256" key="5">
    <source>
        <dbReference type="ARBA" id="ARBA00013211"/>
    </source>
</evidence>
<dbReference type="GO" id="GO:0016020">
    <property type="term" value="C:membrane"/>
    <property type="evidence" value="ECO:0007669"/>
    <property type="project" value="InterPro"/>
</dbReference>
<keyword evidence="7 9" id="KW-0808">Transferase</keyword>
<evidence type="ECO:0000256" key="6">
    <source>
        <dbReference type="ARBA" id="ARBA00016139"/>
    </source>
</evidence>
<evidence type="ECO:0000256" key="9">
    <source>
        <dbReference type="RuleBase" id="RU361267"/>
    </source>
</evidence>
<keyword evidence="9" id="KW-0443">Lipid metabolism</keyword>
<name>A0A3S5GYM9_9BACT</name>
<sequence>MSVVQTLKGIVDTARISVPTVVESMFHAIDPNVADARLDWWSKKLLEDAQIELVVKGRENADDDREPFVVMSNHQSLYDIPVLFQSVPGNMRMVAKAELFKVPIWGRAMLAAGFVRIDRGDREQAIGALRETGGALLARGTRVWIAPEGTRSKTGKLGSFKSGGFRMALEMKARILPVAIDGTRRVLPAKGFVVRRRHRVEVTILPPIDPAVYGVERRKELMADVRRAIAAALGQDDARDEPQSASPRA</sequence>
<evidence type="ECO:0000313" key="11">
    <source>
        <dbReference type="EMBL" id="AYM54537.1"/>
    </source>
</evidence>
<dbReference type="GO" id="GO:0003841">
    <property type="term" value="F:1-acylglycerol-3-phosphate O-acyltransferase activity"/>
    <property type="evidence" value="ECO:0007669"/>
    <property type="project" value="UniProtKB-UniRule"/>
</dbReference>
<comment type="similarity">
    <text evidence="4 9">Belongs to the 1-acyl-sn-glycerol-3-phosphate acyltransferase family.</text>
</comment>
<comment type="pathway">
    <text evidence="2">Phospholipid metabolism; CDP-diacylglycerol biosynthesis; CDP-diacylglycerol from sn-glycerol 3-phosphate: step 2/3.</text>
</comment>
<dbReference type="EC" id="2.3.1.51" evidence="5 9"/>
<dbReference type="GO" id="GO:0016024">
    <property type="term" value="P:CDP-diacylglycerol biosynthetic process"/>
    <property type="evidence" value="ECO:0007669"/>
    <property type="project" value="UniProtKB-UniPathway"/>
</dbReference>
<proteinExistence type="inferred from homology"/>
<protein>
    <recommendedName>
        <fullName evidence="6 9">1-acyl-sn-glycerol-3-phosphate acyltransferase</fullName>
        <ecNumber evidence="5 9">2.3.1.51</ecNumber>
    </recommendedName>
</protein>
<dbReference type="AlphaFoldDB" id="A0A3S5GYM9"/>
<dbReference type="EMBL" id="MH908924">
    <property type="protein sequence ID" value="AYM54537.1"/>
    <property type="molecule type" value="Genomic_DNA"/>
</dbReference>
<dbReference type="NCBIfam" id="TIGR00530">
    <property type="entry name" value="AGP_acyltrn"/>
    <property type="match status" value="1"/>
</dbReference>
<dbReference type="SUPFAM" id="SSF69593">
    <property type="entry name" value="Glycerol-3-phosphate (1)-acyltransferase"/>
    <property type="match status" value="1"/>
</dbReference>
<comment type="pathway">
    <text evidence="3">Lipid metabolism.</text>
</comment>
<evidence type="ECO:0000256" key="8">
    <source>
        <dbReference type="ARBA" id="ARBA00023315"/>
    </source>
</evidence>
<comment type="domain">
    <text evidence="9">The HXXXXD motif is essential for acyltransferase activity and may constitute the binding site for the phosphate moiety of the glycerol-3-phosphate.</text>
</comment>
<dbReference type="PANTHER" id="PTHR10434">
    <property type="entry name" value="1-ACYL-SN-GLYCEROL-3-PHOSPHATE ACYLTRANSFERASE"/>
    <property type="match status" value="1"/>
</dbReference>
<dbReference type="InterPro" id="IPR002123">
    <property type="entry name" value="Plipid/glycerol_acylTrfase"/>
</dbReference>
<dbReference type="GO" id="GO:0006654">
    <property type="term" value="P:phosphatidic acid biosynthetic process"/>
    <property type="evidence" value="ECO:0007669"/>
    <property type="project" value="TreeGrafter"/>
</dbReference>